<gene>
    <name evidence="2" type="ORF">NDU88_004428</name>
</gene>
<proteinExistence type="predicted"/>
<dbReference type="AlphaFoldDB" id="A0AAV7VJB0"/>
<evidence type="ECO:0000313" key="2">
    <source>
        <dbReference type="EMBL" id="KAJ1200605.1"/>
    </source>
</evidence>
<reference evidence="2" key="1">
    <citation type="journal article" date="2022" name="bioRxiv">
        <title>Sequencing and chromosome-scale assembly of the giantPleurodeles waltlgenome.</title>
        <authorList>
            <person name="Brown T."/>
            <person name="Elewa A."/>
            <person name="Iarovenko S."/>
            <person name="Subramanian E."/>
            <person name="Araus A.J."/>
            <person name="Petzold A."/>
            <person name="Susuki M."/>
            <person name="Suzuki K.-i.T."/>
            <person name="Hayashi T."/>
            <person name="Toyoda A."/>
            <person name="Oliveira C."/>
            <person name="Osipova E."/>
            <person name="Leigh N.D."/>
            <person name="Simon A."/>
            <person name="Yun M.H."/>
        </authorList>
    </citation>
    <scope>NUCLEOTIDE SEQUENCE</scope>
    <source>
        <strain evidence="2">20211129_DDA</strain>
        <tissue evidence="2">Liver</tissue>
    </source>
</reference>
<feature type="compositionally biased region" description="Polar residues" evidence="1">
    <location>
        <begin position="45"/>
        <end position="55"/>
    </location>
</feature>
<feature type="region of interest" description="Disordered" evidence="1">
    <location>
        <begin position="1"/>
        <end position="55"/>
    </location>
</feature>
<evidence type="ECO:0000256" key="1">
    <source>
        <dbReference type="SAM" id="MobiDB-lite"/>
    </source>
</evidence>
<keyword evidence="3" id="KW-1185">Reference proteome</keyword>
<organism evidence="2 3">
    <name type="scientific">Pleurodeles waltl</name>
    <name type="common">Iberian ribbed newt</name>
    <dbReference type="NCBI Taxonomy" id="8319"/>
    <lineage>
        <taxon>Eukaryota</taxon>
        <taxon>Metazoa</taxon>
        <taxon>Chordata</taxon>
        <taxon>Craniata</taxon>
        <taxon>Vertebrata</taxon>
        <taxon>Euteleostomi</taxon>
        <taxon>Amphibia</taxon>
        <taxon>Batrachia</taxon>
        <taxon>Caudata</taxon>
        <taxon>Salamandroidea</taxon>
        <taxon>Salamandridae</taxon>
        <taxon>Pleurodelinae</taxon>
        <taxon>Pleurodeles</taxon>
    </lineage>
</organism>
<name>A0AAV7VJB0_PLEWA</name>
<sequence>MVAQHLGSDSSLEMAREPDLISVSDPDPESNLRSVNKARPLGDCSTLSPNSEPYDSKIQYTRSAFKQLYPLVPFSINNAISAFQADSSSFSEPCGFAHITGNNTAMRPFMITGAIESLQETYDQQNLQARHSF</sequence>
<dbReference type="Proteomes" id="UP001066276">
    <property type="component" value="Chromosome 2_1"/>
</dbReference>
<comment type="caution">
    <text evidence="2">The sequence shown here is derived from an EMBL/GenBank/DDBJ whole genome shotgun (WGS) entry which is preliminary data.</text>
</comment>
<accession>A0AAV7VJB0</accession>
<dbReference type="EMBL" id="JANPWB010000003">
    <property type="protein sequence ID" value="KAJ1200605.1"/>
    <property type="molecule type" value="Genomic_DNA"/>
</dbReference>
<protein>
    <submittedName>
        <fullName evidence="2">Uncharacterized protein</fullName>
    </submittedName>
</protein>
<evidence type="ECO:0000313" key="3">
    <source>
        <dbReference type="Proteomes" id="UP001066276"/>
    </source>
</evidence>